<proteinExistence type="predicted"/>
<feature type="region of interest" description="Disordered" evidence="1">
    <location>
        <begin position="22"/>
        <end position="92"/>
    </location>
</feature>
<reference evidence="3" key="1">
    <citation type="journal article" date="2019" name="Int. J. Syst. Evol. Microbiol.">
        <title>The Global Catalogue of Microorganisms (GCM) 10K type strain sequencing project: providing services to taxonomists for standard genome sequencing and annotation.</title>
        <authorList>
            <consortium name="The Broad Institute Genomics Platform"/>
            <consortium name="The Broad Institute Genome Sequencing Center for Infectious Disease"/>
            <person name="Wu L."/>
            <person name="Ma J."/>
        </authorList>
    </citation>
    <scope>NUCLEOTIDE SEQUENCE [LARGE SCALE GENOMIC DNA]</scope>
    <source>
        <strain evidence="3">JCM 6921</strain>
    </source>
</reference>
<gene>
    <name evidence="2" type="ORF">GCM10010420_20620</name>
</gene>
<organism evidence="2 3">
    <name type="scientific">Streptomyces glaucosporus</name>
    <dbReference type="NCBI Taxonomy" id="284044"/>
    <lineage>
        <taxon>Bacteria</taxon>
        <taxon>Bacillati</taxon>
        <taxon>Actinomycetota</taxon>
        <taxon>Actinomycetes</taxon>
        <taxon>Kitasatosporales</taxon>
        <taxon>Streptomycetaceae</taxon>
        <taxon>Streptomyces</taxon>
    </lineage>
</organism>
<comment type="caution">
    <text evidence="2">The sequence shown here is derived from an EMBL/GenBank/DDBJ whole genome shotgun (WGS) entry which is preliminary data.</text>
</comment>
<feature type="compositionally biased region" description="Basic and acidic residues" evidence="1">
    <location>
        <begin position="83"/>
        <end position="92"/>
    </location>
</feature>
<evidence type="ECO:0000313" key="3">
    <source>
        <dbReference type="Proteomes" id="UP001500058"/>
    </source>
</evidence>
<dbReference type="EMBL" id="BAAATJ010000007">
    <property type="protein sequence ID" value="GAA2395103.1"/>
    <property type="molecule type" value="Genomic_DNA"/>
</dbReference>
<accession>A0ABP5V6D9</accession>
<protein>
    <submittedName>
        <fullName evidence="2">Uncharacterized protein</fullName>
    </submittedName>
</protein>
<evidence type="ECO:0000256" key="1">
    <source>
        <dbReference type="SAM" id="MobiDB-lite"/>
    </source>
</evidence>
<keyword evidence="3" id="KW-1185">Reference proteome</keyword>
<name>A0ABP5V6D9_9ACTN</name>
<dbReference type="Proteomes" id="UP001500058">
    <property type="component" value="Unassembled WGS sequence"/>
</dbReference>
<sequence>MAKARTSRLKALITLTSTYMTPARISSRHPTSAATLTPHGTMDAGGGGPSGGLTTTGAAGGDGGAASSAPLPARSRRSVTCSARRDTLTLSL</sequence>
<evidence type="ECO:0000313" key="2">
    <source>
        <dbReference type="EMBL" id="GAA2395103.1"/>
    </source>
</evidence>